<sequence length="76" mass="8644">MRLQDKTVRVFARLDPKTKAEAEEALADMGFTVTSAITVFLRQVARDKKFPFTPDTGYLAEIGLDNKGRKKKQQKK</sequence>
<dbReference type="Gene3D" id="1.10.1220.10">
    <property type="entry name" value="Met repressor-like"/>
    <property type="match status" value="1"/>
</dbReference>
<gene>
    <name evidence="1" type="ORF">ACFQ41_13045</name>
</gene>
<dbReference type="RefSeq" id="WP_204119705.1">
    <property type="nucleotide sequence ID" value="NZ_BOLV01000022.1"/>
</dbReference>
<evidence type="ECO:0000313" key="1">
    <source>
        <dbReference type="EMBL" id="MFD1400213.1"/>
    </source>
</evidence>
<dbReference type="Proteomes" id="UP001597199">
    <property type="component" value="Unassembled WGS sequence"/>
</dbReference>
<dbReference type="InterPro" id="IPR007337">
    <property type="entry name" value="RelB/DinJ"/>
</dbReference>
<accession>A0ABW4BJV9</accession>
<organism evidence="1 2">
    <name type="scientific">Lacticaseibacillus suilingensis</name>
    <dbReference type="NCBI Taxonomy" id="2799577"/>
    <lineage>
        <taxon>Bacteria</taxon>
        <taxon>Bacillati</taxon>
        <taxon>Bacillota</taxon>
        <taxon>Bacilli</taxon>
        <taxon>Lactobacillales</taxon>
        <taxon>Lactobacillaceae</taxon>
        <taxon>Lacticaseibacillus</taxon>
    </lineage>
</organism>
<dbReference type="EMBL" id="JBHTOA010000059">
    <property type="protein sequence ID" value="MFD1400213.1"/>
    <property type="molecule type" value="Genomic_DNA"/>
</dbReference>
<dbReference type="NCBIfam" id="TIGR02384">
    <property type="entry name" value="RelB_DinJ"/>
    <property type="match status" value="1"/>
</dbReference>
<name>A0ABW4BJV9_9LACO</name>
<evidence type="ECO:0000313" key="2">
    <source>
        <dbReference type="Proteomes" id="UP001597199"/>
    </source>
</evidence>
<dbReference type="Pfam" id="PF04221">
    <property type="entry name" value="RelB"/>
    <property type="match status" value="1"/>
</dbReference>
<reference evidence="2" key="1">
    <citation type="journal article" date="2019" name="Int. J. Syst. Evol. Microbiol.">
        <title>The Global Catalogue of Microorganisms (GCM) 10K type strain sequencing project: providing services to taxonomists for standard genome sequencing and annotation.</title>
        <authorList>
            <consortium name="The Broad Institute Genomics Platform"/>
            <consortium name="The Broad Institute Genome Sequencing Center for Infectious Disease"/>
            <person name="Wu L."/>
            <person name="Ma J."/>
        </authorList>
    </citation>
    <scope>NUCLEOTIDE SEQUENCE [LARGE SCALE GENOMIC DNA]</scope>
    <source>
        <strain evidence="2">CCM 9110</strain>
    </source>
</reference>
<comment type="caution">
    <text evidence="1">The sequence shown here is derived from an EMBL/GenBank/DDBJ whole genome shotgun (WGS) entry which is preliminary data.</text>
</comment>
<keyword evidence="2" id="KW-1185">Reference proteome</keyword>
<proteinExistence type="predicted"/>
<protein>
    <submittedName>
        <fullName evidence="1">Type II toxin-antitoxin system RelB/DinJ family antitoxin</fullName>
    </submittedName>
</protein>
<dbReference type="InterPro" id="IPR013321">
    <property type="entry name" value="Arc_rbn_hlx_hlx"/>
</dbReference>